<protein>
    <submittedName>
        <fullName evidence="2">Uncharacterized protein</fullName>
    </submittedName>
</protein>
<organism evidence="2 3">
    <name type="scientific">Sphagnum jensenii</name>
    <dbReference type="NCBI Taxonomy" id="128206"/>
    <lineage>
        <taxon>Eukaryota</taxon>
        <taxon>Viridiplantae</taxon>
        <taxon>Streptophyta</taxon>
        <taxon>Embryophyta</taxon>
        <taxon>Bryophyta</taxon>
        <taxon>Sphagnophytina</taxon>
        <taxon>Sphagnopsida</taxon>
        <taxon>Sphagnales</taxon>
        <taxon>Sphagnaceae</taxon>
        <taxon>Sphagnum</taxon>
    </lineage>
</organism>
<feature type="transmembrane region" description="Helical" evidence="1">
    <location>
        <begin position="35"/>
        <end position="53"/>
    </location>
</feature>
<keyword evidence="1" id="KW-0812">Transmembrane</keyword>
<evidence type="ECO:0000313" key="2">
    <source>
        <dbReference type="EMBL" id="CAK9878495.1"/>
    </source>
</evidence>
<gene>
    <name evidence="2" type="ORF">CSSPJE1EN2_LOCUS20281</name>
</gene>
<keyword evidence="3" id="KW-1185">Reference proteome</keyword>
<reference evidence="2" key="1">
    <citation type="submission" date="2024-03" db="EMBL/GenBank/DDBJ databases">
        <authorList>
            <consortium name="ELIXIR-Norway"/>
            <consortium name="Elixir Norway"/>
        </authorList>
    </citation>
    <scope>NUCLEOTIDE SEQUENCE</scope>
</reference>
<accession>A0ABP1BSF6</accession>
<name>A0ABP1BSF6_9BRYO</name>
<keyword evidence="1" id="KW-0472">Membrane</keyword>
<proteinExistence type="predicted"/>
<dbReference type="EMBL" id="OZ023707">
    <property type="protein sequence ID" value="CAK9878495.1"/>
    <property type="molecule type" value="Genomic_DNA"/>
</dbReference>
<evidence type="ECO:0000256" key="1">
    <source>
        <dbReference type="SAM" id="Phobius"/>
    </source>
</evidence>
<dbReference type="Proteomes" id="UP001497522">
    <property type="component" value="Chromosome 6"/>
</dbReference>
<evidence type="ECO:0000313" key="3">
    <source>
        <dbReference type="Proteomes" id="UP001497522"/>
    </source>
</evidence>
<sequence>MLLDTMVLLRHSFPWCALWFLCWTKAMKQGTIEGFGVFLLSLLCTLCLSFWVASFRWL</sequence>
<keyword evidence="1" id="KW-1133">Transmembrane helix</keyword>